<dbReference type="Gene3D" id="2.60.40.1730">
    <property type="entry name" value="tricorn interacting facor f3 domain"/>
    <property type="match status" value="1"/>
</dbReference>
<keyword evidence="14" id="KW-1185">Reference proteome</keyword>
<dbReference type="OrthoDB" id="79562at2759"/>
<evidence type="ECO:0000256" key="5">
    <source>
        <dbReference type="ARBA" id="ARBA00022723"/>
    </source>
</evidence>
<dbReference type="GO" id="GO:0005829">
    <property type="term" value="C:cytosol"/>
    <property type="evidence" value="ECO:0007669"/>
    <property type="project" value="TreeGrafter"/>
</dbReference>
<dbReference type="InterPro" id="IPR016024">
    <property type="entry name" value="ARM-type_fold"/>
</dbReference>
<sequence length="642" mass="72412">MTEQDQTSLGNPQEIRVTHLEWSVNVDFEATIFRATATYQMERVNAKANVLNLDTSHLMIESVSNPEDGSALQYKLVKNEKEHLGTQLSILLPPGAKRVAIAYRTTTASSAIQWLPPSQTAGKRHPYLFTQCQAIHARSMLPCQDQPGVKMTFDAHVTVPSWAVSVMSGVLVRKDEAADVSVFHWTQKVPVSSYLIAMAVGEITKKDISDRCAIWSEPALVDVAADEFAQSEEFLQIAETIAGTPYVWGRYDLLCLPPSFPYGGMENPCLTFVTPTLLARDRSLADVVAHEIAHSWTGNLVTNATWDHFWLNEGWTTWFQRKIMARIHNDDRFLDFDAIGGYKTLQDTMKEMPTQYQSLVLPIGDNDPDDAYSSVAYEKGFNFLYSLEKRVGKASFESFFQAYVKSFASKTLTSEDFKDFFLEHFKGNSAVAGIQWDKWFYEPGMPPEVPTFDRTLSEASEKLAEEWVDVDQKFAPEPKTDIKGWTSPQITCFLDSLQARTASKPLKLSTLKAMDDQYNFSQSQNAEILFRFCEISIASEDQSMLMVIVYFITSQGRMKFVRPLYRALHESEMGRDLAVDAFLKNKDFYHPICAKMIASDLKLTVAKPNDDVVDSSSDSYWKMAVLVGAVAVAATFIFSRRK</sequence>
<dbReference type="PANTHER" id="PTHR45726:SF3">
    <property type="entry name" value="LEUKOTRIENE A-4 HYDROLASE"/>
    <property type="match status" value="1"/>
</dbReference>
<evidence type="ECO:0000313" key="14">
    <source>
        <dbReference type="Proteomes" id="UP000198406"/>
    </source>
</evidence>
<evidence type="ECO:0000313" key="13">
    <source>
        <dbReference type="EMBL" id="GAX15545.1"/>
    </source>
</evidence>
<dbReference type="InterPro" id="IPR027268">
    <property type="entry name" value="Peptidase_M4/M1_CTD_sf"/>
</dbReference>
<keyword evidence="8" id="KW-0482">Metalloprotease</keyword>
<dbReference type="SMART" id="SM01263">
    <property type="entry name" value="Leuk-A4-hydro_C"/>
    <property type="match status" value="1"/>
</dbReference>
<dbReference type="GO" id="GO:0008270">
    <property type="term" value="F:zinc ion binding"/>
    <property type="evidence" value="ECO:0007669"/>
    <property type="project" value="InterPro"/>
</dbReference>
<dbReference type="InterPro" id="IPR015211">
    <property type="entry name" value="Peptidase_M1_C"/>
</dbReference>
<dbReference type="Pfam" id="PF17900">
    <property type="entry name" value="Peptidase_M1_N"/>
    <property type="match status" value="1"/>
</dbReference>
<dbReference type="Gene3D" id="1.25.40.320">
    <property type="entry name" value="Peptidase M1, leukotriene A4 hydrolase/aminopeptidase C-terminal domain"/>
    <property type="match status" value="1"/>
</dbReference>
<dbReference type="Pfam" id="PF01433">
    <property type="entry name" value="Peptidase_M1"/>
    <property type="match status" value="1"/>
</dbReference>
<dbReference type="InterPro" id="IPR001930">
    <property type="entry name" value="Peptidase_M1"/>
</dbReference>
<feature type="binding site" evidence="11">
    <location>
        <position position="294"/>
    </location>
    <ligand>
        <name>Zn(2+)</name>
        <dbReference type="ChEBI" id="CHEBI:29105"/>
        <note>catalytic</note>
    </ligand>
</feature>
<dbReference type="EC" id="3.3.2.6" evidence="13"/>
<keyword evidence="7 11" id="KW-0862">Zinc</keyword>
<protein>
    <submittedName>
        <fullName evidence="13">Leukotriene-A4 hydrolase</fullName>
        <ecNumber evidence="13">3.3.2.6</ecNumber>
    </submittedName>
</protein>
<dbReference type="Pfam" id="PF09127">
    <property type="entry name" value="Leuk-A4-hydro_C"/>
    <property type="match status" value="1"/>
</dbReference>
<evidence type="ECO:0000256" key="9">
    <source>
        <dbReference type="PIRSR" id="PIRSR634015-1"/>
    </source>
</evidence>
<comment type="subcellular location">
    <subcellularLocation>
        <location evidence="1">Cytoplasm</location>
    </subcellularLocation>
</comment>
<dbReference type="CDD" id="cd09599">
    <property type="entry name" value="M1_LTA4H"/>
    <property type="match status" value="1"/>
</dbReference>
<dbReference type="SUPFAM" id="SSF55486">
    <property type="entry name" value="Metalloproteases ('zincins'), catalytic domain"/>
    <property type="match status" value="1"/>
</dbReference>
<feature type="active site" description="Proton donor" evidence="9">
    <location>
        <position position="377"/>
    </location>
</feature>
<dbReference type="Gene3D" id="3.30.2010.30">
    <property type="match status" value="1"/>
</dbReference>
<evidence type="ECO:0000256" key="4">
    <source>
        <dbReference type="ARBA" id="ARBA00022670"/>
    </source>
</evidence>
<dbReference type="SUPFAM" id="SSF48371">
    <property type="entry name" value="ARM repeat"/>
    <property type="match status" value="1"/>
</dbReference>
<feature type="binding site" evidence="10">
    <location>
        <begin position="557"/>
        <end position="559"/>
    </location>
    <ligand>
        <name>a peptide</name>
        <dbReference type="ChEBI" id="CHEBI:60466"/>
    </ligand>
</feature>
<proteinExistence type="inferred from homology"/>
<keyword evidence="6 13" id="KW-0378">Hydrolase</keyword>
<comment type="caution">
    <text evidence="13">The sequence shown here is derived from an EMBL/GenBank/DDBJ whole genome shotgun (WGS) entry which is preliminary data.</text>
</comment>
<organism evidence="13 14">
    <name type="scientific">Fistulifera solaris</name>
    <name type="common">Oleaginous diatom</name>
    <dbReference type="NCBI Taxonomy" id="1519565"/>
    <lineage>
        <taxon>Eukaryota</taxon>
        <taxon>Sar</taxon>
        <taxon>Stramenopiles</taxon>
        <taxon>Ochrophyta</taxon>
        <taxon>Bacillariophyta</taxon>
        <taxon>Bacillariophyceae</taxon>
        <taxon>Bacillariophycidae</taxon>
        <taxon>Naviculales</taxon>
        <taxon>Naviculaceae</taxon>
        <taxon>Fistulifera</taxon>
    </lineage>
</organism>
<dbReference type="InterPro" id="IPR042097">
    <property type="entry name" value="Aminopeptidase_N-like_N_sf"/>
</dbReference>
<dbReference type="InterPro" id="IPR034015">
    <property type="entry name" value="M1_LTA4H"/>
</dbReference>
<comment type="cofactor">
    <cofactor evidence="11">
        <name>Zn(2+)</name>
        <dbReference type="ChEBI" id="CHEBI:29105"/>
    </cofactor>
    <text evidence="11">Binds 1 zinc ion per subunit.</text>
</comment>
<dbReference type="InterPro" id="IPR045357">
    <property type="entry name" value="Aminopeptidase_N-like_N"/>
</dbReference>
<accession>A0A1Z5JNE1</accession>
<dbReference type="PANTHER" id="PTHR45726">
    <property type="entry name" value="LEUKOTRIENE A-4 HYDROLASE"/>
    <property type="match status" value="1"/>
</dbReference>
<evidence type="ECO:0000256" key="2">
    <source>
        <dbReference type="ARBA" id="ARBA00010136"/>
    </source>
</evidence>
<dbReference type="FunFam" id="3.30.2010.30:FF:000001">
    <property type="entry name" value="Leukotriene A(4) hydrolase"/>
    <property type="match status" value="1"/>
</dbReference>
<evidence type="ECO:0000259" key="12">
    <source>
        <dbReference type="SMART" id="SM01263"/>
    </source>
</evidence>
<gene>
    <name evidence="13" type="ORF">FisN_6Hh157</name>
</gene>
<feature type="binding site" evidence="10">
    <location>
        <begin position="131"/>
        <end position="133"/>
    </location>
    <ligand>
        <name>a peptide</name>
        <dbReference type="ChEBI" id="CHEBI:60466"/>
    </ligand>
</feature>
<keyword evidence="3" id="KW-0963">Cytoplasm</keyword>
<dbReference type="Proteomes" id="UP000198406">
    <property type="component" value="Unassembled WGS sequence"/>
</dbReference>
<dbReference type="SUPFAM" id="SSF63737">
    <property type="entry name" value="Leukotriene A4 hydrolase N-terminal domain"/>
    <property type="match status" value="1"/>
</dbReference>
<dbReference type="InterPro" id="IPR049980">
    <property type="entry name" value="LTA4H_cat"/>
</dbReference>
<dbReference type="InterPro" id="IPR038502">
    <property type="entry name" value="M1_LTA-4_hydro/amino_C_sf"/>
</dbReference>
<dbReference type="Gene3D" id="1.10.390.10">
    <property type="entry name" value="Neutral Protease Domain 2"/>
    <property type="match status" value="1"/>
</dbReference>
<name>A0A1Z5JNE1_FISSO</name>
<keyword evidence="5 11" id="KW-0479">Metal-binding</keyword>
<feature type="binding site" evidence="11">
    <location>
        <position position="290"/>
    </location>
    <ligand>
        <name>Zn(2+)</name>
        <dbReference type="ChEBI" id="CHEBI:29105"/>
        <note>catalytic</note>
    </ligand>
</feature>
<dbReference type="InParanoid" id="A0A1Z5JNE1"/>
<evidence type="ECO:0000256" key="8">
    <source>
        <dbReference type="ARBA" id="ARBA00023049"/>
    </source>
</evidence>
<dbReference type="PRINTS" id="PR00756">
    <property type="entry name" value="ALADIPTASE"/>
</dbReference>
<comment type="similarity">
    <text evidence="2">Belongs to the peptidase M1 family.</text>
</comment>
<evidence type="ECO:0000256" key="7">
    <source>
        <dbReference type="ARBA" id="ARBA00022833"/>
    </source>
</evidence>
<dbReference type="GO" id="GO:0004463">
    <property type="term" value="F:leukotriene-A4 hydrolase activity"/>
    <property type="evidence" value="ECO:0007669"/>
    <property type="project" value="UniProtKB-EC"/>
</dbReference>
<feature type="domain" description="Peptidase M1 leukotriene A4 hydrolase/aminopeptidase C-terminal" evidence="12">
    <location>
        <begin position="455"/>
        <end position="601"/>
    </location>
</feature>
<dbReference type="EMBL" id="BDSP01000094">
    <property type="protein sequence ID" value="GAX15545.1"/>
    <property type="molecule type" value="Genomic_DNA"/>
</dbReference>
<evidence type="ECO:0000256" key="1">
    <source>
        <dbReference type="ARBA" id="ARBA00004496"/>
    </source>
</evidence>
<evidence type="ECO:0000256" key="11">
    <source>
        <dbReference type="PIRSR" id="PIRSR634015-3"/>
    </source>
</evidence>
<feature type="binding site" evidence="10">
    <location>
        <begin position="261"/>
        <end position="266"/>
    </location>
    <ligand>
        <name>a peptide</name>
        <dbReference type="ChEBI" id="CHEBI:60466"/>
    </ligand>
</feature>
<reference evidence="13 14" key="1">
    <citation type="journal article" date="2015" name="Plant Cell">
        <title>Oil accumulation by the oleaginous diatom Fistulifera solaris as revealed by the genome and transcriptome.</title>
        <authorList>
            <person name="Tanaka T."/>
            <person name="Maeda Y."/>
            <person name="Veluchamy A."/>
            <person name="Tanaka M."/>
            <person name="Abida H."/>
            <person name="Marechal E."/>
            <person name="Bowler C."/>
            <person name="Muto M."/>
            <person name="Sunaga Y."/>
            <person name="Tanaka M."/>
            <person name="Yoshino T."/>
            <person name="Taniguchi T."/>
            <person name="Fukuda Y."/>
            <person name="Nemoto M."/>
            <person name="Matsumoto M."/>
            <person name="Wong P.S."/>
            <person name="Aburatani S."/>
            <person name="Fujibuchi W."/>
        </authorList>
    </citation>
    <scope>NUCLEOTIDE SEQUENCE [LARGE SCALE GENOMIC DNA]</scope>
    <source>
        <strain evidence="13 14">JPCC DA0580</strain>
    </source>
</reference>
<dbReference type="GO" id="GO:0008237">
    <property type="term" value="F:metallopeptidase activity"/>
    <property type="evidence" value="ECO:0007669"/>
    <property type="project" value="UniProtKB-KW"/>
</dbReference>
<feature type="binding site" evidence="11">
    <location>
        <position position="313"/>
    </location>
    <ligand>
        <name>Zn(2+)</name>
        <dbReference type="ChEBI" id="CHEBI:29105"/>
        <note>catalytic</note>
    </ligand>
</feature>
<dbReference type="FunFam" id="1.25.40.320:FF:000001">
    <property type="entry name" value="Leukotriene A(4) hydrolase"/>
    <property type="match status" value="1"/>
</dbReference>
<evidence type="ECO:0000256" key="6">
    <source>
        <dbReference type="ARBA" id="ARBA00022801"/>
    </source>
</evidence>
<evidence type="ECO:0000256" key="3">
    <source>
        <dbReference type="ARBA" id="ARBA00022490"/>
    </source>
</evidence>
<dbReference type="AlphaFoldDB" id="A0A1Z5JNE1"/>
<dbReference type="InterPro" id="IPR014782">
    <property type="entry name" value="Peptidase_M1_dom"/>
</dbReference>
<evidence type="ECO:0000256" key="10">
    <source>
        <dbReference type="PIRSR" id="PIRSR634015-2"/>
    </source>
</evidence>
<feature type="active site" description="Proton acceptor" evidence="9">
    <location>
        <position position="291"/>
    </location>
</feature>
<dbReference type="GO" id="GO:0006508">
    <property type="term" value="P:proteolysis"/>
    <property type="evidence" value="ECO:0007669"/>
    <property type="project" value="UniProtKB-KW"/>
</dbReference>
<keyword evidence="4" id="KW-0645">Protease</keyword>